<dbReference type="PANTHER" id="PTHR22911">
    <property type="entry name" value="ACYL-MALONYL CONDENSING ENZYME-RELATED"/>
    <property type="match status" value="1"/>
</dbReference>
<feature type="domain" description="EamA" evidence="3">
    <location>
        <begin position="159"/>
        <end position="301"/>
    </location>
</feature>
<gene>
    <name evidence="4" type="ORF">MUN78_06285</name>
</gene>
<protein>
    <submittedName>
        <fullName evidence="4">DMT family transporter</fullName>
    </submittedName>
</protein>
<keyword evidence="2" id="KW-0472">Membrane</keyword>
<keyword evidence="2" id="KW-1133">Transmembrane helix</keyword>
<dbReference type="Pfam" id="PF00892">
    <property type="entry name" value="EamA"/>
    <property type="match status" value="2"/>
</dbReference>
<evidence type="ECO:0000256" key="1">
    <source>
        <dbReference type="ARBA" id="ARBA00007362"/>
    </source>
</evidence>
<evidence type="ECO:0000313" key="5">
    <source>
        <dbReference type="Proteomes" id="UP000831786"/>
    </source>
</evidence>
<accession>A0ABY4FQ90</accession>
<feature type="transmembrane region" description="Helical" evidence="2">
    <location>
        <begin position="288"/>
        <end position="307"/>
    </location>
</feature>
<feature type="domain" description="EamA" evidence="3">
    <location>
        <begin position="12"/>
        <end position="146"/>
    </location>
</feature>
<comment type="similarity">
    <text evidence="1">Belongs to the EamA transporter family.</text>
</comment>
<feature type="transmembrane region" description="Helical" evidence="2">
    <location>
        <begin position="103"/>
        <end position="121"/>
    </location>
</feature>
<evidence type="ECO:0000259" key="3">
    <source>
        <dbReference type="Pfam" id="PF00892"/>
    </source>
</evidence>
<feature type="transmembrane region" description="Helical" evidence="2">
    <location>
        <begin position="40"/>
        <end position="62"/>
    </location>
</feature>
<feature type="transmembrane region" description="Helical" evidence="2">
    <location>
        <begin position="262"/>
        <end position="282"/>
    </location>
</feature>
<keyword evidence="2" id="KW-0812">Transmembrane</keyword>
<organism evidence="4 5">
    <name type="scientific">Leucobacter allii</name>
    <dbReference type="NCBI Taxonomy" id="2932247"/>
    <lineage>
        <taxon>Bacteria</taxon>
        <taxon>Bacillati</taxon>
        <taxon>Actinomycetota</taxon>
        <taxon>Actinomycetes</taxon>
        <taxon>Micrococcales</taxon>
        <taxon>Microbacteriaceae</taxon>
        <taxon>Leucobacter</taxon>
    </lineage>
</organism>
<dbReference type="PANTHER" id="PTHR22911:SF79">
    <property type="entry name" value="MOBA-LIKE NTP TRANSFERASE DOMAIN-CONTAINING PROTEIN"/>
    <property type="match status" value="1"/>
</dbReference>
<name>A0ABY4FQ90_9MICO</name>
<reference evidence="4 5" key="1">
    <citation type="submission" date="2022-04" db="EMBL/GenBank/DDBJ databases">
        <title>Leucobacter sp. isolated from rhizosphere of garlic.</title>
        <authorList>
            <person name="Won M."/>
            <person name="Lee C.-M."/>
            <person name="Woen H.-Y."/>
            <person name="Kwon S.-W."/>
        </authorList>
    </citation>
    <scope>NUCLEOTIDE SEQUENCE [LARGE SCALE GENOMIC DNA]</scope>
    <source>
        <strain evidence="4 5">H21R-40</strain>
    </source>
</reference>
<dbReference type="RefSeq" id="WP_244729488.1">
    <property type="nucleotide sequence ID" value="NZ_CP095045.1"/>
</dbReference>
<evidence type="ECO:0000256" key="2">
    <source>
        <dbReference type="SAM" id="Phobius"/>
    </source>
</evidence>
<evidence type="ECO:0000313" key="4">
    <source>
        <dbReference type="EMBL" id="UOQ58438.1"/>
    </source>
</evidence>
<feature type="transmembrane region" description="Helical" evidence="2">
    <location>
        <begin position="227"/>
        <end position="250"/>
    </location>
</feature>
<dbReference type="Proteomes" id="UP000831786">
    <property type="component" value="Chromosome"/>
</dbReference>
<keyword evidence="5" id="KW-1185">Reference proteome</keyword>
<dbReference type="InterPro" id="IPR000620">
    <property type="entry name" value="EamA_dom"/>
</dbReference>
<feature type="transmembrane region" description="Helical" evidence="2">
    <location>
        <begin position="128"/>
        <end position="149"/>
    </location>
</feature>
<feature type="transmembrane region" description="Helical" evidence="2">
    <location>
        <begin position="155"/>
        <end position="176"/>
    </location>
</feature>
<dbReference type="SUPFAM" id="SSF103481">
    <property type="entry name" value="Multidrug resistance efflux transporter EmrE"/>
    <property type="match status" value="2"/>
</dbReference>
<dbReference type="EMBL" id="CP095045">
    <property type="protein sequence ID" value="UOQ58438.1"/>
    <property type="molecule type" value="Genomic_DNA"/>
</dbReference>
<sequence length="316" mass="31600">MGASTRTVPFAGFTLAVGSAASFALSGVFASALIAAGWSAGAAAAARIVCAAIVLAPPTAVLMRGRWPLLRRAWRAVVLFGVLAVAGCQLAYFLAIAYIPPSIALLIEFMGPVLLMLWLWGRTRIPPGAVTLAGAALAVAGLATVSLGGGEGADALHPLGVAFALVAAIGNAAYYAAGATSDHGIAPLPFVGLGLAVAAILLMIACASGALPFAVSAAPVRIAGAELPAVVAVAGMVLVSTVIAYVLGVAASRRLGATVASFTGYSEPLFGILWTIVLLALVPTGRQWLGAVLIVAGVVAVKLGELLSARTRRSAR</sequence>
<feature type="transmembrane region" description="Helical" evidence="2">
    <location>
        <begin position="188"/>
        <end position="215"/>
    </location>
</feature>
<feature type="transmembrane region" description="Helical" evidence="2">
    <location>
        <begin position="74"/>
        <end position="97"/>
    </location>
</feature>
<dbReference type="InterPro" id="IPR037185">
    <property type="entry name" value="EmrE-like"/>
</dbReference>
<proteinExistence type="inferred from homology"/>